<dbReference type="Proteomes" id="UP000029228">
    <property type="component" value="Unassembled WGS sequence"/>
</dbReference>
<keyword evidence="2" id="KW-1185">Reference proteome</keyword>
<name>A0A090S0M5_9VIBR</name>
<evidence type="ECO:0000313" key="1">
    <source>
        <dbReference type="EMBL" id="GAL20019.1"/>
    </source>
</evidence>
<reference evidence="1 2" key="1">
    <citation type="submission" date="2014-09" db="EMBL/GenBank/DDBJ databases">
        <title>Vibrio maritimus JCM 19235. (C45) whole genome shotgun sequence.</title>
        <authorList>
            <person name="Sawabe T."/>
            <person name="Meirelles P."/>
            <person name="Nakanishi M."/>
            <person name="Sayaka M."/>
            <person name="Hattori M."/>
            <person name="Ohkuma M."/>
        </authorList>
    </citation>
    <scope>NUCLEOTIDE SEQUENCE [LARGE SCALE GENOMIC DNA]</scope>
    <source>
        <strain evidence="2">JCM19235</strain>
    </source>
</reference>
<sequence>MTELCKPCGEQLAQNFDSSYDANVDPVKPTRTHCQQT</sequence>
<comment type="caution">
    <text evidence="1">The sequence shown here is derived from an EMBL/GenBank/DDBJ whole genome shotgun (WGS) entry which is preliminary data.</text>
</comment>
<gene>
    <name evidence="1" type="ORF">JCM19235_4219</name>
</gene>
<accession>A0A090S0M5</accession>
<evidence type="ECO:0000313" key="2">
    <source>
        <dbReference type="Proteomes" id="UP000029228"/>
    </source>
</evidence>
<dbReference type="STRING" id="990268.JCM19235_4219"/>
<dbReference type="AlphaFoldDB" id="A0A090S0M5"/>
<proteinExistence type="predicted"/>
<protein>
    <submittedName>
        <fullName evidence="1">Uncharacterized protein</fullName>
    </submittedName>
</protein>
<organism evidence="1 2">
    <name type="scientific">Vibrio maritimus</name>
    <dbReference type="NCBI Taxonomy" id="990268"/>
    <lineage>
        <taxon>Bacteria</taxon>
        <taxon>Pseudomonadati</taxon>
        <taxon>Pseudomonadota</taxon>
        <taxon>Gammaproteobacteria</taxon>
        <taxon>Vibrionales</taxon>
        <taxon>Vibrionaceae</taxon>
        <taxon>Vibrio</taxon>
    </lineage>
</organism>
<dbReference type="EMBL" id="BBMR01000005">
    <property type="protein sequence ID" value="GAL20019.1"/>
    <property type="molecule type" value="Genomic_DNA"/>
</dbReference>